<dbReference type="AlphaFoldDB" id="A0A538TNM7"/>
<feature type="region of interest" description="Disordered" evidence="4">
    <location>
        <begin position="205"/>
        <end position="231"/>
    </location>
</feature>
<feature type="repeat" description="TPR" evidence="3">
    <location>
        <begin position="132"/>
        <end position="165"/>
    </location>
</feature>
<gene>
    <name evidence="5" type="ORF">E6K79_05600</name>
</gene>
<dbReference type="PANTHER" id="PTHR44943">
    <property type="entry name" value="CELLULOSE SYNTHASE OPERON PROTEIN C"/>
    <property type="match status" value="1"/>
</dbReference>
<dbReference type="PROSITE" id="PS50005">
    <property type="entry name" value="TPR"/>
    <property type="match status" value="1"/>
</dbReference>
<dbReference type="SMART" id="SM00028">
    <property type="entry name" value="TPR"/>
    <property type="match status" value="2"/>
</dbReference>
<feature type="region of interest" description="Disordered" evidence="4">
    <location>
        <begin position="47"/>
        <end position="79"/>
    </location>
</feature>
<dbReference type="Gene3D" id="1.25.40.10">
    <property type="entry name" value="Tetratricopeptide repeat domain"/>
    <property type="match status" value="1"/>
</dbReference>
<dbReference type="InterPro" id="IPR051685">
    <property type="entry name" value="Ycf3/AcsC/BcsC/TPR_MFPF"/>
</dbReference>
<evidence type="ECO:0000256" key="2">
    <source>
        <dbReference type="ARBA" id="ARBA00022803"/>
    </source>
</evidence>
<evidence type="ECO:0000256" key="3">
    <source>
        <dbReference type="PROSITE-ProRule" id="PRU00339"/>
    </source>
</evidence>
<evidence type="ECO:0000313" key="5">
    <source>
        <dbReference type="EMBL" id="TMQ65237.1"/>
    </source>
</evidence>
<dbReference type="Proteomes" id="UP000317691">
    <property type="component" value="Unassembled WGS sequence"/>
</dbReference>
<accession>A0A538TNM7</accession>
<name>A0A538TNM7_UNCEI</name>
<organism evidence="5 6">
    <name type="scientific">Eiseniibacteriota bacterium</name>
    <dbReference type="NCBI Taxonomy" id="2212470"/>
    <lineage>
        <taxon>Bacteria</taxon>
        <taxon>Candidatus Eiseniibacteriota</taxon>
    </lineage>
</organism>
<reference evidence="5 6" key="1">
    <citation type="journal article" date="2019" name="Nat. Microbiol.">
        <title>Mediterranean grassland soil C-N compound turnover is dependent on rainfall and depth, and is mediated by genomically divergent microorganisms.</title>
        <authorList>
            <person name="Diamond S."/>
            <person name="Andeer P.F."/>
            <person name="Li Z."/>
            <person name="Crits-Christoph A."/>
            <person name="Burstein D."/>
            <person name="Anantharaman K."/>
            <person name="Lane K.R."/>
            <person name="Thomas B.C."/>
            <person name="Pan C."/>
            <person name="Northen T.R."/>
            <person name="Banfield J.F."/>
        </authorList>
    </citation>
    <scope>NUCLEOTIDE SEQUENCE [LARGE SCALE GENOMIC DNA]</scope>
    <source>
        <strain evidence="5">WS_9</strain>
    </source>
</reference>
<dbReference type="Pfam" id="PF14559">
    <property type="entry name" value="TPR_19"/>
    <property type="match status" value="1"/>
</dbReference>
<evidence type="ECO:0000256" key="4">
    <source>
        <dbReference type="SAM" id="MobiDB-lite"/>
    </source>
</evidence>
<comment type="caution">
    <text evidence="5">The sequence shown here is derived from an EMBL/GenBank/DDBJ whole genome shotgun (WGS) entry which is preliminary data.</text>
</comment>
<proteinExistence type="predicted"/>
<dbReference type="InterPro" id="IPR011990">
    <property type="entry name" value="TPR-like_helical_dom_sf"/>
</dbReference>
<evidence type="ECO:0000313" key="6">
    <source>
        <dbReference type="Proteomes" id="UP000317691"/>
    </source>
</evidence>
<feature type="compositionally biased region" description="Basic and acidic residues" evidence="4">
    <location>
        <begin position="205"/>
        <end position="216"/>
    </location>
</feature>
<protein>
    <submittedName>
        <fullName evidence="5">Tetratricopeptide repeat protein</fullName>
    </submittedName>
</protein>
<dbReference type="EMBL" id="VBOZ01000014">
    <property type="protein sequence ID" value="TMQ65237.1"/>
    <property type="molecule type" value="Genomic_DNA"/>
</dbReference>
<dbReference type="SUPFAM" id="SSF48452">
    <property type="entry name" value="TPR-like"/>
    <property type="match status" value="1"/>
</dbReference>
<dbReference type="InterPro" id="IPR019734">
    <property type="entry name" value="TPR_rpt"/>
</dbReference>
<keyword evidence="1" id="KW-0677">Repeat</keyword>
<evidence type="ECO:0000256" key="1">
    <source>
        <dbReference type="ARBA" id="ARBA00022737"/>
    </source>
</evidence>
<keyword evidence="2 3" id="KW-0802">TPR repeat</keyword>
<sequence length="231" mass="25212">MPPLVRAQKEPPMPADRFTLVMSRLFRATLGAAFALTLIVATAFASGSAPSPPPHEAQPQSEMPPADQNQPPDSTKAKAARAELEQFYAKGYDEAQEAKKLKKDGKAGDAKKKFGKAIKKFESAVERDPTYYQAWNMLGYCSRNLGDLKRAFSAYEKCLSIKPDYDEAHEYLGEAYLQSGNLEKAKIELAWLRANDSKEADELAEKIDEAAKKASGETKTGSSSAEGAGSR</sequence>
<dbReference type="PANTHER" id="PTHR44943:SF8">
    <property type="entry name" value="TPR REPEAT-CONTAINING PROTEIN MJ0263"/>
    <property type="match status" value="1"/>
</dbReference>